<dbReference type="InterPro" id="IPR000182">
    <property type="entry name" value="GNAT_dom"/>
</dbReference>
<evidence type="ECO:0000256" key="2">
    <source>
        <dbReference type="ARBA" id="ARBA00023315"/>
    </source>
</evidence>
<dbReference type="CDD" id="cd04301">
    <property type="entry name" value="NAT_SF"/>
    <property type="match status" value="1"/>
</dbReference>
<evidence type="ECO:0000256" key="1">
    <source>
        <dbReference type="ARBA" id="ARBA00022679"/>
    </source>
</evidence>
<dbReference type="Proteomes" id="UP000198346">
    <property type="component" value="Unassembled WGS sequence"/>
</dbReference>
<dbReference type="SUPFAM" id="SSF55729">
    <property type="entry name" value="Acyl-CoA N-acyltransferases (Nat)"/>
    <property type="match status" value="1"/>
</dbReference>
<evidence type="ECO:0000313" key="4">
    <source>
        <dbReference type="EMBL" id="SNT68206.1"/>
    </source>
</evidence>
<dbReference type="InterPro" id="IPR016181">
    <property type="entry name" value="Acyl_CoA_acyltransferase"/>
</dbReference>
<keyword evidence="1" id="KW-0808">Transferase</keyword>
<sequence length="175" mass="19406">MDAYSARPTPAILHDGSAWRRLRKEDVTALTEAATRKAFYRDGLTDEQIAENRRVVEISASCCEAAARNAHQRFSAAFVGETFAGYMIATRHGPDDLELDWLMIAPAFHGSGVAGALMAAGLDWLGADRPVWLNVIAYNQRAIHFYRKFGFEIDPEAKASRLVPNLIMRRPPDGS</sequence>
<dbReference type="InterPro" id="IPR050680">
    <property type="entry name" value="YpeA/RimI_acetyltransf"/>
</dbReference>
<dbReference type="GO" id="GO:0016747">
    <property type="term" value="F:acyltransferase activity, transferring groups other than amino-acyl groups"/>
    <property type="evidence" value="ECO:0007669"/>
    <property type="project" value="InterPro"/>
</dbReference>
<feature type="domain" description="N-acetyltransferase" evidence="3">
    <location>
        <begin position="22"/>
        <end position="173"/>
    </location>
</feature>
<dbReference type="PROSITE" id="PS51186">
    <property type="entry name" value="GNAT"/>
    <property type="match status" value="1"/>
</dbReference>
<dbReference type="PANTHER" id="PTHR43420">
    <property type="entry name" value="ACETYLTRANSFERASE"/>
    <property type="match status" value="1"/>
</dbReference>
<protein>
    <submittedName>
        <fullName evidence="4">Ribosomal protein S18 acetylase RimI</fullName>
    </submittedName>
</protein>
<gene>
    <name evidence="4" type="ORF">SAMN06297382_0705</name>
</gene>
<name>A0A239PK85_9PROT</name>
<dbReference type="AlphaFoldDB" id="A0A239PK85"/>
<keyword evidence="2" id="KW-0012">Acyltransferase</keyword>
<evidence type="ECO:0000313" key="5">
    <source>
        <dbReference type="Proteomes" id="UP000198346"/>
    </source>
</evidence>
<dbReference type="Gene3D" id="3.40.630.30">
    <property type="match status" value="1"/>
</dbReference>
<dbReference type="Pfam" id="PF00583">
    <property type="entry name" value="Acetyltransf_1"/>
    <property type="match status" value="1"/>
</dbReference>
<reference evidence="4 5" key="1">
    <citation type="submission" date="2017-07" db="EMBL/GenBank/DDBJ databases">
        <authorList>
            <person name="Sun Z.S."/>
            <person name="Albrecht U."/>
            <person name="Echele G."/>
            <person name="Lee C.C."/>
        </authorList>
    </citation>
    <scope>NUCLEOTIDE SEQUENCE [LARGE SCALE GENOMIC DNA]</scope>
    <source>
        <strain evidence="4 5">CGMCC 1.12710</strain>
    </source>
</reference>
<dbReference type="RefSeq" id="WP_089411170.1">
    <property type="nucleotide sequence ID" value="NZ_FZQA01000001.1"/>
</dbReference>
<accession>A0A239PK85</accession>
<keyword evidence="4" id="KW-0687">Ribonucleoprotein</keyword>
<dbReference type="PANTHER" id="PTHR43420:SF47">
    <property type="entry name" value="N-ACETYLTRANSFERASE DOMAIN-CONTAINING PROTEIN"/>
    <property type="match status" value="1"/>
</dbReference>
<keyword evidence="5" id="KW-1185">Reference proteome</keyword>
<proteinExistence type="predicted"/>
<dbReference type="GO" id="GO:0005840">
    <property type="term" value="C:ribosome"/>
    <property type="evidence" value="ECO:0007669"/>
    <property type="project" value="UniProtKB-KW"/>
</dbReference>
<dbReference type="OrthoDB" id="7205533at2"/>
<dbReference type="EMBL" id="FZQA01000001">
    <property type="protein sequence ID" value="SNT68206.1"/>
    <property type="molecule type" value="Genomic_DNA"/>
</dbReference>
<keyword evidence="4" id="KW-0689">Ribosomal protein</keyword>
<evidence type="ECO:0000259" key="3">
    <source>
        <dbReference type="PROSITE" id="PS51186"/>
    </source>
</evidence>
<organism evidence="4 5">
    <name type="scientific">Amphiplicatus metriothermophilus</name>
    <dbReference type="NCBI Taxonomy" id="1519374"/>
    <lineage>
        <taxon>Bacteria</taxon>
        <taxon>Pseudomonadati</taxon>
        <taxon>Pseudomonadota</taxon>
        <taxon>Alphaproteobacteria</taxon>
        <taxon>Parvularculales</taxon>
        <taxon>Parvularculaceae</taxon>
        <taxon>Amphiplicatus</taxon>
    </lineage>
</organism>